<dbReference type="Proteomes" id="UP001060368">
    <property type="component" value="Chromosome"/>
</dbReference>
<dbReference type="PANTHER" id="PTHR10937:SF0">
    <property type="entry name" value="GLUTAMINE--FRUCTOSE-6-PHOSPHATE TRANSAMINASE (ISOMERIZING)"/>
    <property type="match status" value="1"/>
</dbReference>
<evidence type="ECO:0000313" key="11">
    <source>
        <dbReference type="EMBL" id="UUX93551.1"/>
    </source>
</evidence>
<sequence>MCGIVGYFGYRSASDVVIEGLKKLEYRGYDSFGIATVDGEVNVYKCAGRISELSGEICGTGGTVCIGHTRWATHGIPDEINAHPHTDGTGRIAIVHNGIIENYMSLKSMLIKEGCTFKSDTDSEVIAHLIGKYYAGDLLEAVTRATEDLEGAYAFLSVAAGEDRIVAARDKNPLVIGIGDNEIIASSDVTPILEYTRNVYYVNDGDIISIDSKGVSVFNSGMPKAIVTDVIDWEIDSAKKGGFDHYMQKEIYEESDVFYQSFNSDIDPDFISELNSADEICVIACGTSYNAGLLFRYLMEMHCETPVRVEVASECRFFKPRKCSVVIAVTQSGETADTIAALNMAKASGCTTAAVTNVVGSSVTRVVDYSLYTRAGPEISVAATKSYTAQVAVFMSIVRKLCNGNIKEDLSEIHKVIEDALLVDVSEGAEICAGAFDIFYVGRGLYYPVSLEGALKIKEITYIHAEGYAAGELKHGPISLLCEETPIVAVCTMDVSHPVMLSNIKEMKARNAPVIAIGTEGDEDLDDVADVCIYVKRSTPLGEMLAVIVVLQMLAYQSAVILGRDIDKPRNLAKSVTVI</sequence>
<dbReference type="Gene3D" id="3.40.50.10490">
    <property type="entry name" value="Glucose-6-phosphate isomerase like protein, domain 1"/>
    <property type="match status" value="2"/>
</dbReference>
<dbReference type="InterPro" id="IPR035466">
    <property type="entry name" value="GlmS/AgaS_SIS"/>
</dbReference>
<feature type="domain" description="Glutamine amidotransferase type-2" evidence="9">
    <location>
        <begin position="2"/>
        <end position="213"/>
    </location>
</feature>
<keyword evidence="4 11" id="KW-0032">Aminotransferase</keyword>
<dbReference type="GeneID" id="74307110"/>
<dbReference type="PANTHER" id="PTHR10937">
    <property type="entry name" value="GLUCOSAMINE--FRUCTOSE-6-PHOSPHATE AMINOTRANSFERASE, ISOMERIZING"/>
    <property type="match status" value="1"/>
</dbReference>
<dbReference type="CDD" id="cd05008">
    <property type="entry name" value="SIS_GlmS_GlmD_1"/>
    <property type="match status" value="1"/>
</dbReference>
<evidence type="ECO:0000256" key="7">
    <source>
        <dbReference type="ARBA" id="ARBA00022962"/>
    </source>
</evidence>
<dbReference type="SUPFAM" id="SSF53697">
    <property type="entry name" value="SIS domain"/>
    <property type="match status" value="1"/>
</dbReference>
<dbReference type="PROSITE" id="PS51278">
    <property type="entry name" value="GATASE_TYPE_2"/>
    <property type="match status" value="1"/>
</dbReference>
<feature type="domain" description="SIS" evidence="10">
    <location>
        <begin position="270"/>
        <end position="407"/>
    </location>
</feature>
<evidence type="ECO:0000256" key="3">
    <source>
        <dbReference type="ARBA" id="ARBA00016090"/>
    </source>
</evidence>
<dbReference type="InterPro" id="IPR047084">
    <property type="entry name" value="GFAT_N"/>
</dbReference>
<evidence type="ECO:0000256" key="6">
    <source>
        <dbReference type="ARBA" id="ARBA00022737"/>
    </source>
</evidence>
<dbReference type="GO" id="GO:0005829">
    <property type="term" value="C:cytosol"/>
    <property type="evidence" value="ECO:0007669"/>
    <property type="project" value="TreeGrafter"/>
</dbReference>
<evidence type="ECO:0000256" key="8">
    <source>
        <dbReference type="ARBA" id="ARBA00055466"/>
    </source>
</evidence>
<evidence type="ECO:0000256" key="2">
    <source>
        <dbReference type="ARBA" id="ARBA00012916"/>
    </source>
</evidence>
<dbReference type="GO" id="GO:0006487">
    <property type="term" value="P:protein N-linked glycosylation"/>
    <property type="evidence" value="ECO:0007669"/>
    <property type="project" value="TreeGrafter"/>
</dbReference>
<dbReference type="NCBIfam" id="TIGR01135">
    <property type="entry name" value="glmS"/>
    <property type="match status" value="1"/>
</dbReference>
<dbReference type="InterPro" id="IPR017932">
    <property type="entry name" value="GATase_2_dom"/>
</dbReference>
<evidence type="ECO:0000313" key="12">
    <source>
        <dbReference type="Proteomes" id="UP001060368"/>
    </source>
</evidence>
<feature type="domain" description="SIS" evidence="10">
    <location>
        <begin position="428"/>
        <end position="569"/>
    </location>
</feature>
<dbReference type="GO" id="GO:0006047">
    <property type="term" value="P:UDP-N-acetylglucosamine metabolic process"/>
    <property type="evidence" value="ECO:0007669"/>
    <property type="project" value="TreeGrafter"/>
</dbReference>
<evidence type="ECO:0000256" key="5">
    <source>
        <dbReference type="ARBA" id="ARBA00022679"/>
    </source>
</evidence>
<dbReference type="EC" id="2.6.1.16" evidence="2"/>
<dbReference type="EMBL" id="CP096115">
    <property type="protein sequence ID" value="UUX93551.1"/>
    <property type="molecule type" value="Genomic_DNA"/>
</dbReference>
<dbReference type="PROSITE" id="PS51464">
    <property type="entry name" value="SIS"/>
    <property type="match status" value="2"/>
</dbReference>
<dbReference type="CDD" id="cd00714">
    <property type="entry name" value="GFAT"/>
    <property type="match status" value="1"/>
</dbReference>
<evidence type="ECO:0000256" key="4">
    <source>
        <dbReference type="ARBA" id="ARBA00022576"/>
    </source>
</evidence>
<dbReference type="NCBIfam" id="NF001484">
    <property type="entry name" value="PRK00331.1"/>
    <property type="match status" value="1"/>
</dbReference>
<keyword evidence="12" id="KW-1185">Reference proteome</keyword>
<protein>
    <recommendedName>
        <fullName evidence="3">Glutamine--fructose-6-phosphate aminotransferase [isomerizing]</fullName>
        <ecNumber evidence="2">2.6.1.16</ecNumber>
    </recommendedName>
</protein>
<evidence type="ECO:0000256" key="1">
    <source>
        <dbReference type="ARBA" id="ARBA00001031"/>
    </source>
</evidence>
<dbReference type="Gene3D" id="3.60.20.10">
    <property type="entry name" value="Glutamine Phosphoribosylpyrophosphate, subunit 1, domain 1"/>
    <property type="match status" value="1"/>
</dbReference>
<keyword evidence="7" id="KW-0315">Glutamine amidotransferase</keyword>
<comment type="catalytic activity">
    <reaction evidence="1">
        <text>D-fructose 6-phosphate + L-glutamine = D-glucosamine 6-phosphate + L-glutamate</text>
        <dbReference type="Rhea" id="RHEA:13237"/>
        <dbReference type="ChEBI" id="CHEBI:29985"/>
        <dbReference type="ChEBI" id="CHEBI:58359"/>
        <dbReference type="ChEBI" id="CHEBI:58725"/>
        <dbReference type="ChEBI" id="CHEBI:61527"/>
        <dbReference type="EC" id="2.6.1.16"/>
    </reaction>
</comment>
<dbReference type="InterPro" id="IPR035490">
    <property type="entry name" value="GlmS/FrlB_SIS"/>
</dbReference>
<dbReference type="KEGG" id="mend:L6E24_05390"/>
<keyword evidence="6" id="KW-0677">Repeat</keyword>
<accession>A0A9E7PR82</accession>
<name>A0A9E7PR82_9EURY</name>
<dbReference type="InterPro" id="IPR029055">
    <property type="entry name" value="Ntn_hydrolases_N"/>
</dbReference>
<dbReference type="InterPro" id="IPR005855">
    <property type="entry name" value="GFAT"/>
</dbReference>
<reference evidence="11" key="1">
    <citation type="submission" date="2022-04" db="EMBL/GenBank/DDBJ databases">
        <title>Complete genome of Methanoplanus endosymbiosus DSM 3599.</title>
        <authorList>
            <person name="Chen S.-C."/>
            <person name="You Y.-T."/>
            <person name="Zhou Y.-Z."/>
            <person name="Lai M.-C."/>
        </authorList>
    </citation>
    <scope>NUCLEOTIDE SEQUENCE</scope>
    <source>
        <strain evidence="11">DSM 3599</strain>
    </source>
</reference>
<dbReference type="RefSeq" id="WP_257743689.1">
    <property type="nucleotide sequence ID" value="NZ_CP096115.1"/>
</dbReference>
<dbReference type="InterPro" id="IPR001347">
    <property type="entry name" value="SIS_dom"/>
</dbReference>
<dbReference type="FunFam" id="3.60.20.10:FF:000006">
    <property type="entry name" value="Glutamine--fructose-6-phosphate aminotransferase [isomerizing]"/>
    <property type="match status" value="1"/>
</dbReference>
<dbReference type="SUPFAM" id="SSF56235">
    <property type="entry name" value="N-terminal nucleophile aminohydrolases (Ntn hydrolases)"/>
    <property type="match status" value="1"/>
</dbReference>
<evidence type="ECO:0000259" key="10">
    <source>
        <dbReference type="PROSITE" id="PS51464"/>
    </source>
</evidence>
<gene>
    <name evidence="11" type="primary">glmS</name>
    <name evidence="11" type="ORF">L6E24_05390</name>
</gene>
<organism evidence="11 12">
    <name type="scientific">Methanoplanus endosymbiosus</name>
    <dbReference type="NCBI Taxonomy" id="33865"/>
    <lineage>
        <taxon>Archaea</taxon>
        <taxon>Methanobacteriati</taxon>
        <taxon>Methanobacteriota</taxon>
        <taxon>Stenosarchaea group</taxon>
        <taxon>Methanomicrobia</taxon>
        <taxon>Methanomicrobiales</taxon>
        <taxon>Methanomicrobiaceae</taxon>
        <taxon>Methanoplanus</taxon>
    </lineage>
</organism>
<dbReference type="InterPro" id="IPR046348">
    <property type="entry name" value="SIS_dom_sf"/>
</dbReference>
<dbReference type="GO" id="GO:0004360">
    <property type="term" value="F:glutamine-fructose-6-phosphate transaminase (isomerizing) activity"/>
    <property type="evidence" value="ECO:0007669"/>
    <property type="project" value="UniProtKB-EC"/>
</dbReference>
<dbReference type="Pfam" id="PF13522">
    <property type="entry name" value="GATase_6"/>
    <property type="match status" value="1"/>
</dbReference>
<comment type="function">
    <text evidence="8">Catalyzes the first step in hexosamine metabolism, converting fructose-6P into glucosamine-6P using glutamine as a nitrogen source.</text>
</comment>
<dbReference type="CDD" id="cd05009">
    <property type="entry name" value="SIS_GlmS_GlmD_2"/>
    <property type="match status" value="1"/>
</dbReference>
<dbReference type="GO" id="GO:0006002">
    <property type="term" value="P:fructose 6-phosphate metabolic process"/>
    <property type="evidence" value="ECO:0007669"/>
    <property type="project" value="TreeGrafter"/>
</dbReference>
<dbReference type="GO" id="GO:0097367">
    <property type="term" value="F:carbohydrate derivative binding"/>
    <property type="evidence" value="ECO:0007669"/>
    <property type="project" value="InterPro"/>
</dbReference>
<keyword evidence="5 11" id="KW-0808">Transferase</keyword>
<dbReference type="AlphaFoldDB" id="A0A9E7PR82"/>
<evidence type="ECO:0000259" key="9">
    <source>
        <dbReference type="PROSITE" id="PS51278"/>
    </source>
</evidence>
<proteinExistence type="predicted"/>
<dbReference type="Pfam" id="PF01380">
    <property type="entry name" value="SIS"/>
    <property type="match status" value="2"/>
</dbReference>